<proteinExistence type="predicted"/>
<dbReference type="AlphaFoldDB" id="A0A845BCZ9"/>
<dbReference type="EMBL" id="WTYL01000003">
    <property type="protein sequence ID" value="MXP45439.1"/>
    <property type="molecule type" value="Genomic_DNA"/>
</dbReference>
<evidence type="ECO:0000313" key="2">
    <source>
        <dbReference type="Proteomes" id="UP000431922"/>
    </source>
</evidence>
<dbReference type="OrthoDB" id="7594270at2"/>
<dbReference type="RefSeq" id="WP_160757034.1">
    <property type="nucleotide sequence ID" value="NZ_WTYL01000003.1"/>
</dbReference>
<evidence type="ECO:0008006" key="3">
    <source>
        <dbReference type="Google" id="ProtNLM"/>
    </source>
</evidence>
<gene>
    <name evidence="1" type="ORF">GRI65_13365</name>
</gene>
<reference evidence="1 2" key="1">
    <citation type="submission" date="2019-12" db="EMBL/GenBank/DDBJ databases">
        <title>Genomic-based taxomic classification of the family Erythrobacteraceae.</title>
        <authorList>
            <person name="Xu L."/>
        </authorList>
    </citation>
    <scope>NUCLEOTIDE SEQUENCE [LARGE SCALE GENOMIC DNA]</scope>
    <source>
        <strain evidence="1 2">KCTC 42453</strain>
    </source>
</reference>
<dbReference type="Proteomes" id="UP000431922">
    <property type="component" value="Unassembled WGS sequence"/>
</dbReference>
<protein>
    <recommendedName>
        <fullName evidence="3">HEAT repeat domain-containing protein</fullName>
    </recommendedName>
</protein>
<comment type="caution">
    <text evidence="1">The sequence shown here is derived from an EMBL/GenBank/DDBJ whole genome shotgun (WGS) entry which is preliminary data.</text>
</comment>
<accession>A0A845BCZ9</accession>
<sequence>MRIDPDLRALRSNPASQRIAQTALERCKSAWRESRDNAAVFAELVRYGRGDHLGDCPALRSLFANSERPLALVEGLVAEVLPQLAAHPLGQVPFRHQHSGGMAVLQLAASRGAVLSLVMYERCGAGPPPKTICFTDTERHEIAIAGAGTMQIIRRDRDAPQASLCTASIKFWPGHSLSLSGMFETKRVESVADRLVILRLGRTATAPKPSVEFRLDDGILVHQAAGDKRDSCHEMMVSLLGRMGRRDAAPVLADMARRGSDHLRWQALCECLALDTATGFSALCVIARDAGDTLSDRASSLRAQLIEAHPQLAEFEETLCPA</sequence>
<organism evidence="1 2">
    <name type="scientific">Allopontixanthobacter sediminis</name>
    <dbReference type="NCBI Taxonomy" id="1689985"/>
    <lineage>
        <taxon>Bacteria</taxon>
        <taxon>Pseudomonadati</taxon>
        <taxon>Pseudomonadota</taxon>
        <taxon>Alphaproteobacteria</taxon>
        <taxon>Sphingomonadales</taxon>
        <taxon>Erythrobacteraceae</taxon>
        <taxon>Allopontixanthobacter</taxon>
    </lineage>
</organism>
<name>A0A845BCZ9_9SPHN</name>
<keyword evidence="2" id="KW-1185">Reference proteome</keyword>
<evidence type="ECO:0000313" key="1">
    <source>
        <dbReference type="EMBL" id="MXP45439.1"/>
    </source>
</evidence>